<comment type="caution">
    <text evidence="10">The sequence shown here is derived from an EMBL/GenBank/DDBJ whole genome shotgun (WGS) entry which is preliminary data.</text>
</comment>
<sequence length="1075" mass="117396">MERRSGLSSKWPVHLFRLSLLAGISYFSAPALAAQSESDLQQAQSPILSADNTSAQSLPEDKKVEAKNTKNKSDKSGQKKTDYRAGDANTITVTGTRLSQSRLSNVMAGSSLGEEQIKSRGYTDLGLALLRENPAFSVPNNSPIGTQGSYGAGQSFVSLFGLGDQRTLTLVNGMRMVGGATASIFGGGSGSQVDVGTIPTSLIKKIDTKYGGAGAAYGADAVAGVVNYQLDDHFKGIDFNAQGGFTQRLKAPQEKFYFKGGTDFDEGRGGIVFDVEYRHSGGVLAKDRNNVFGSEKTSYSHRPVGSTSPYSYVFTKGRRYIQSSVTGMPLTAGTYGSYPTYLNQVDIGVPAGNGNQAAMFSQDGKSLVPLTADTLIRDGYYGLGGNGIALSDYSQIYTPSKNLNLTTLGHYDLSDHIHATWQGWYQRGEAKSQTAQGTWQDTGFQGPLTMDSYLNGDPDSGYTDVNGPLTLSTNNPFLTPAERTTIINALQAAGQPTDTFYMERLNQDLDAGMFRTKDQMYRLQGGLDGDFNALGRHFNWKISGEYSQYFNDTWQPSINTQNFINALNATTDASGNIICTPGYVNSTAATRSSTCSPLNPFGFNQMSQAAKDYVISDVHSKNRNSQRDIQAEINSTIVKLPAGDIRWDIGYEHRRESYNFNPGSFAEGELLSDGTRRRYGNSAAITAVSGAYHTHEAFGELDIPLISPKMHVTGAYNLSLTANGRYIKNSMTGSYWTYMFGGSWWPTRDFGLSGNYAQSVRNPSVTELFAPKGTVYDSASDPCSYEFLDSGPNPATRRANCAAAGIPTNFQSQIVNQTMPGTSGGNSHLKNETSHSFTAAIDFTPHFVPGLTINAAYLDVKVNNEITSLGLGDLMSACYDSASYPNSSYCGSFTRDPSTHQVTNFAEGYYNVASQHMQAIQGKIDYVLPLRRLGLPDSAGTLELTGNYIHYVKNEQKILTSTYDLFGTTTQPQDNVTLNLNYTRDKLTFQWQTLWYGKARYAVQVSDLTYENNKRPDFAYFNMTIGYKINKHVDASLMVNNITDALPEYPGSISMTRYYEVLMGRSFKMSIGVHF</sequence>
<feature type="region of interest" description="Disordered" evidence="6">
    <location>
        <begin position="50"/>
        <end position="88"/>
    </location>
</feature>
<feature type="signal peptide" evidence="7">
    <location>
        <begin position="1"/>
        <end position="33"/>
    </location>
</feature>
<evidence type="ECO:0000259" key="8">
    <source>
        <dbReference type="Pfam" id="PF00593"/>
    </source>
</evidence>
<evidence type="ECO:0000313" key="10">
    <source>
        <dbReference type="EMBL" id="TQL17434.1"/>
    </source>
</evidence>
<dbReference type="AlphaFoldDB" id="A0A542W1I3"/>
<dbReference type="PANTHER" id="PTHR47234:SF2">
    <property type="entry name" value="TONB-DEPENDENT RECEPTOR"/>
    <property type="match status" value="1"/>
</dbReference>
<dbReference type="Pfam" id="PF07715">
    <property type="entry name" value="Plug"/>
    <property type="match status" value="1"/>
</dbReference>
<evidence type="ECO:0000256" key="6">
    <source>
        <dbReference type="SAM" id="MobiDB-lite"/>
    </source>
</evidence>
<evidence type="ECO:0000259" key="9">
    <source>
        <dbReference type="Pfam" id="PF07715"/>
    </source>
</evidence>
<dbReference type="GO" id="GO:0009279">
    <property type="term" value="C:cell outer membrane"/>
    <property type="evidence" value="ECO:0007669"/>
    <property type="project" value="UniProtKB-SubCell"/>
</dbReference>
<keyword evidence="2 7" id="KW-0732">Signal</keyword>
<gene>
    <name evidence="10" type="ORF">FBY58_1018</name>
</gene>
<evidence type="ECO:0000256" key="3">
    <source>
        <dbReference type="ARBA" id="ARBA00023136"/>
    </source>
</evidence>
<evidence type="ECO:0000313" key="11">
    <source>
        <dbReference type="Proteomes" id="UP000316887"/>
    </source>
</evidence>
<evidence type="ECO:0000256" key="2">
    <source>
        <dbReference type="ARBA" id="ARBA00022729"/>
    </source>
</evidence>
<dbReference type="Pfam" id="PF00593">
    <property type="entry name" value="TonB_dep_Rec_b-barrel"/>
    <property type="match status" value="1"/>
</dbReference>
<evidence type="ECO:0000256" key="5">
    <source>
        <dbReference type="RuleBase" id="RU003357"/>
    </source>
</evidence>
<dbReference type="InterPro" id="IPR010916">
    <property type="entry name" value="TonB_box_CS"/>
</dbReference>
<proteinExistence type="inferred from homology"/>
<keyword evidence="4" id="KW-0998">Cell outer membrane</keyword>
<dbReference type="Gene3D" id="2.40.170.20">
    <property type="entry name" value="TonB-dependent receptor, beta-barrel domain"/>
    <property type="match status" value="1"/>
</dbReference>
<dbReference type="InterPro" id="IPR000531">
    <property type="entry name" value="Beta-barrel_TonB"/>
</dbReference>
<comment type="similarity">
    <text evidence="5">Belongs to the TonB-dependent receptor family.</text>
</comment>
<dbReference type="RefSeq" id="WP_141919776.1">
    <property type="nucleotide sequence ID" value="NZ_VFOF01000001.1"/>
</dbReference>
<feature type="domain" description="TonB-dependent receptor-like beta-barrel" evidence="8">
    <location>
        <begin position="507"/>
        <end position="1042"/>
    </location>
</feature>
<dbReference type="SUPFAM" id="SSF56935">
    <property type="entry name" value="Porins"/>
    <property type="match status" value="1"/>
</dbReference>
<evidence type="ECO:0000256" key="7">
    <source>
        <dbReference type="SAM" id="SignalP"/>
    </source>
</evidence>
<dbReference type="InterPro" id="IPR012910">
    <property type="entry name" value="Plug_dom"/>
</dbReference>
<reference evidence="10 11" key="1">
    <citation type="submission" date="2019-06" db="EMBL/GenBank/DDBJ databases">
        <title>Genome sequencing of Zymomonas mobilis strains for genetic engineering and biofuel applications.</title>
        <authorList>
            <person name="Teravest M."/>
        </authorList>
    </citation>
    <scope>NUCLEOTIDE SEQUENCE [LARGE SCALE GENOMIC DNA]</scope>
    <source>
        <strain evidence="10 11">AN0101</strain>
    </source>
</reference>
<feature type="compositionally biased region" description="Basic and acidic residues" evidence="6">
    <location>
        <begin position="59"/>
        <end position="85"/>
    </location>
</feature>
<dbReference type="PROSITE" id="PS00430">
    <property type="entry name" value="TONB_DEPENDENT_REC_1"/>
    <property type="match status" value="1"/>
</dbReference>
<keyword evidence="10" id="KW-0675">Receptor</keyword>
<keyword evidence="3 5" id="KW-0472">Membrane</keyword>
<evidence type="ECO:0000256" key="4">
    <source>
        <dbReference type="ARBA" id="ARBA00023237"/>
    </source>
</evidence>
<dbReference type="EMBL" id="VFOF01000001">
    <property type="protein sequence ID" value="TQL17434.1"/>
    <property type="molecule type" value="Genomic_DNA"/>
</dbReference>
<dbReference type="PANTHER" id="PTHR47234">
    <property type="match status" value="1"/>
</dbReference>
<dbReference type="Proteomes" id="UP000316887">
    <property type="component" value="Unassembled WGS sequence"/>
</dbReference>
<dbReference type="Gene3D" id="2.170.130.10">
    <property type="entry name" value="TonB-dependent receptor, plug domain"/>
    <property type="match status" value="1"/>
</dbReference>
<comment type="subcellular location">
    <subcellularLocation>
        <location evidence="1 5">Cell outer membrane</location>
    </subcellularLocation>
</comment>
<evidence type="ECO:0000256" key="1">
    <source>
        <dbReference type="ARBA" id="ARBA00004442"/>
    </source>
</evidence>
<dbReference type="InterPro" id="IPR036942">
    <property type="entry name" value="Beta-barrel_TonB_sf"/>
</dbReference>
<feature type="chain" id="PRO_5021710519" evidence="7">
    <location>
        <begin position="34"/>
        <end position="1075"/>
    </location>
</feature>
<protein>
    <submittedName>
        <fullName evidence="10">TonB-dependent receptor-like protein</fullName>
    </submittedName>
</protein>
<accession>A0A542W1I3</accession>
<dbReference type="InterPro" id="IPR037066">
    <property type="entry name" value="Plug_dom_sf"/>
</dbReference>
<name>A0A542W1I3_ZYMMB</name>
<keyword evidence="5" id="KW-0798">TonB box</keyword>
<feature type="domain" description="TonB-dependent receptor plug" evidence="9">
    <location>
        <begin position="110"/>
        <end position="225"/>
    </location>
</feature>
<dbReference type="OrthoDB" id="7051241at2"/>
<organism evidence="10 11">
    <name type="scientific">Zymomonas mobilis</name>
    <dbReference type="NCBI Taxonomy" id="542"/>
    <lineage>
        <taxon>Bacteria</taxon>
        <taxon>Pseudomonadati</taxon>
        <taxon>Pseudomonadota</taxon>
        <taxon>Alphaproteobacteria</taxon>
        <taxon>Sphingomonadales</taxon>
        <taxon>Zymomonadaceae</taxon>
        <taxon>Zymomonas</taxon>
    </lineage>
</organism>